<dbReference type="Proteomes" id="UP000324222">
    <property type="component" value="Unassembled WGS sequence"/>
</dbReference>
<sequence>MKHSQVGLTTSSQHDKSQHKLAQFIIIERGWISNRAGWAGRDGNHYVFVPQRTTPSHTGGCGNTDWLAGGWCLVLMEKPDANGARCRHAALLATTCCYTSTTPGVHWLSSTG</sequence>
<keyword evidence="2" id="KW-1185">Reference proteome</keyword>
<accession>A0A5B7CHH5</accession>
<reference evidence="1 2" key="1">
    <citation type="submission" date="2019-05" db="EMBL/GenBank/DDBJ databases">
        <title>Another draft genome of Portunus trituberculatus and its Hox gene families provides insights of decapod evolution.</title>
        <authorList>
            <person name="Jeong J.-H."/>
            <person name="Song I."/>
            <person name="Kim S."/>
            <person name="Choi T."/>
            <person name="Kim D."/>
            <person name="Ryu S."/>
            <person name="Kim W."/>
        </authorList>
    </citation>
    <scope>NUCLEOTIDE SEQUENCE [LARGE SCALE GENOMIC DNA]</scope>
    <source>
        <tissue evidence="1">Muscle</tissue>
    </source>
</reference>
<protein>
    <submittedName>
        <fullName evidence="1">Uncharacterized protein</fullName>
    </submittedName>
</protein>
<gene>
    <name evidence="1" type="ORF">E2C01_001309</name>
</gene>
<proteinExistence type="predicted"/>
<comment type="caution">
    <text evidence="1">The sequence shown here is derived from an EMBL/GenBank/DDBJ whole genome shotgun (WGS) entry which is preliminary data.</text>
</comment>
<dbReference type="AlphaFoldDB" id="A0A5B7CHH5"/>
<name>A0A5B7CHH5_PORTR</name>
<organism evidence="1 2">
    <name type="scientific">Portunus trituberculatus</name>
    <name type="common">Swimming crab</name>
    <name type="synonym">Neptunus trituberculatus</name>
    <dbReference type="NCBI Taxonomy" id="210409"/>
    <lineage>
        <taxon>Eukaryota</taxon>
        <taxon>Metazoa</taxon>
        <taxon>Ecdysozoa</taxon>
        <taxon>Arthropoda</taxon>
        <taxon>Crustacea</taxon>
        <taxon>Multicrustacea</taxon>
        <taxon>Malacostraca</taxon>
        <taxon>Eumalacostraca</taxon>
        <taxon>Eucarida</taxon>
        <taxon>Decapoda</taxon>
        <taxon>Pleocyemata</taxon>
        <taxon>Brachyura</taxon>
        <taxon>Eubrachyura</taxon>
        <taxon>Portunoidea</taxon>
        <taxon>Portunidae</taxon>
        <taxon>Portuninae</taxon>
        <taxon>Portunus</taxon>
    </lineage>
</organism>
<evidence type="ECO:0000313" key="1">
    <source>
        <dbReference type="EMBL" id="MPC08715.1"/>
    </source>
</evidence>
<dbReference type="EMBL" id="VSRR010000041">
    <property type="protein sequence ID" value="MPC08715.1"/>
    <property type="molecule type" value="Genomic_DNA"/>
</dbReference>
<evidence type="ECO:0000313" key="2">
    <source>
        <dbReference type="Proteomes" id="UP000324222"/>
    </source>
</evidence>